<sequence>MQLHVAITWLLLLCIYVVKGDGNDWVSPLYVITRGESYSASTGSAAEKRIIGAAVWSAAKGPWSVVDQNIRAPSKDAKDYLSWAPYWFPDCNWCNSGTGTQSDGDDDGSDDTSDGDMSLGPIAPGTATIPLPGLGGVPNAPKDTVTVPTSGKMPAPTRAASPPIALLPGDGKGSPTMTVALQQPAVLNAGQSFQRLSEAGTIDSLLDSNSTSIDDARSPEEFEKSSFLAASTAFTASSLNGTPAGPTPLVQIAARDHSDANRAVARGKIGEITPSRAAADGCHTASQHLNARASKCTPSTTRVAPTATWTTCPYKQRDGKVNPDVKQLNNTKDIVSMAQSVLWNGVAYGLSNDSTDAQRASTLIKRWFLDARTGVNPRVVYGQVIRGPDDQQGGYTGILDWRMIIKVVNAVIILRAKGSEGWDSVTASSMSGWANDYLSWLLTSADGKRASKVANNHVSFYYNQVIALYILLGDLKSAQNAANTFFTGAFMKQISDDGEQPYEAVRTRPFHYRCFNLEALITNAKLADNMGLNMWSARTESGATIQTAVDYTMTLDAGMTGEDVTELAPHVAAVAAAYGDPTGKYAKWLEDENNSGDPDMNQSWRFYNDPDAFYSSPYKGHTTSSQKFNL</sequence>
<feature type="region of interest" description="Disordered" evidence="3">
    <location>
        <begin position="98"/>
        <end position="162"/>
    </location>
</feature>
<accession>A0A316VUH1</accession>
<keyword evidence="7" id="KW-1185">Reference proteome</keyword>
<evidence type="ECO:0000256" key="1">
    <source>
        <dbReference type="ARBA" id="ARBA00022729"/>
    </source>
</evidence>
<evidence type="ECO:0000259" key="5">
    <source>
        <dbReference type="Pfam" id="PF05426"/>
    </source>
</evidence>
<dbReference type="InterPro" id="IPR008397">
    <property type="entry name" value="Alginate_lyase_dom"/>
</dbReference>
<dbReference type="STRING" id="1522189.A0A316VUH1"/>
<dbReference type="RefSeq" id="XP_025368250.1">
    <property type="nucleotide sequence ID" value="XM_025510754.1"/>
</dbReference>
<dbReference type="GO" id="GO:0042597">
    <property type="term" value="C:periplasmic space"/>
    <property type="evidence" value="ECO:0007669"/>
    <property type="project" value="InterPro"/>
</dbReference>
<name>A0A316VUH1_9BASI</name>
<protein>
    <submittedName>
        <fullName evidence="6">Chondroitin AC/alginate lyase</fullName>
    </submittedName>
</protein>
<dbReference type="EMBL" id="KZ819399">
    <property type="protein sequence ID" value="PWN41090.1"/>
    <property type="molecule type" value="Genomic_DNA"/>
</dbReference>
<dbReference type="GeneID" id="37032624"/>
<gene>
    <name evidence="6" type="ORF">IE81DRAFT_187515</name>
</gene>
<dbReference type="Proteomes" id="UP000245783">
    <property type="component" value="Unassembled WGS sequence"/>
</dbReference>
<reference evidence="6 7" key="1">
    <citation type="journal article" date="2018" name="Mol. Biol. Evol.">
        <title>Broad Genomic Sampling Reveals a Smut Pathogenic Ancestry of the Fungal Clade Ustilaginomycotina.</title>
        <authorList>
            <person name="Kijpornyongpan T."/>
            <person name="Mondo S.J."/>
            <person name="Barry K."/>
            <person name="Sandor L."/>
            <person name="Lee J."/>
            <person name="Lipzen A."/>
            <person name="Pangilinan J."/>
            <person name="LaButti K."/>
            <person name="Hainaut M."/>
            <person name="Henrissat B."/>
            <person name="Grigoriev I.V."/>
            <person name="Spatafora J.W."/>
            <person name="Aime M.C."/>
        </authorList>
    </citation>
    <scope>NUCLEOTIDE SEQUENCE [LARGE SCALE GENOMIC DNA]</scope>
    <source>
        <strain evidence="6 7">MCA 4658</strain>
    </source>
</reference>
<dbReference type="Pfam" id="PF05426">
    <property type="entry name" value="Alginate_lyase"/>
    <property type="match status" value="1"/>
</dbReference>
<evidence type="ECO:0000256" key="3">
    <source>
        <dbReference type="SAM" id="MobiDB-lite"/>
    </source>
</evidence>
<dbReference type="InterPro" id="IPR008929">
    <property type="entry name" value="Chondroitin_lyas"/>
</dbReference>
<evidence type="ECO:0000256" key="4">
    <source>
        <dbReference type="SAM" id="SignalP"/>
    </source>
</evidence>
<dbReference type="Gene3D" id="1.50.10.100">
    <property type="entry name" value="Chondroitin AC/alginate lyase"/>
    <property type="match status" value="2"/>
</dbReference>
<dbReference type="InParanoid" id="A0A316VUH1"/>
<keyword evidence="1 4" id="KW-0732">Signal</keyword>
<dbReference type="AlphaFoldDB" id="A0A316VUH1"/>
<dbReference type="SUPFAM" id="SSF48230">
    <property type="entry name" value="Chondroitin AC/alginate lyase"/>
    <property type="match status" value="1"/>
</dbReference>
<feature type="domain" description="Alginate lyase" evidence="5">
    <location>
        <begin position="301"/>
        <end position="553"/>
    </location>
</feature>
<proteinExistence type="predicted"/>
<feature type="chain" id="PRO_5016462243" evidence="4">
    <location>
        <begin position="23"/>
        <end position="630"/>
    </location>
</feature>
<evidence type="ECO:0000313" key="7">
    <source>
        <dbReference type="Proteomes" id="UP000245783"/>
    </source>
</evidence>
<dbReference type="OrthoDB" id="63533at2759"/>
<keyword evidence="2 6" id="KW-0456">Lyase</keyword>
<evidence type="ECO:0000256" key="2">
    <source>
        <dbReference type="ARBA" id="ARBA00023239"/>
    </source>
</evidence>
<dbReference type="GO" id="GO:0016829">
    <property type="term" value="F:lyase activity"/>
    <property type="evidence" value="ECO:0007669"/>
    <property type="project" value="UniProtKB-KW"/>
</dbReference>
<feature type="signal peptide" evidence="4">
    <location>
        <begin position="1"/>
        <end position="22"/>
    </location>
</feature>
<evidence type="ECO:0000313" key="6">
    <source>
        <dbReference type="EMBL" id="PWN41090.1"/>
    </source>
</evidence>
<organism evidence="6 7">
    <name type="scientific">Ceraceosorus guamensis</name>
    <dbReference type="NCBI Taxonomy" id="1522189"/>
    <lineage>
        <taxon>Eukaryota</taxon>
        <taxon>Fungi</taxon>
        <taxon>Dikarya</taxon>
        <taxon>Basidiomycota</taxon>
        <taxon>Ustilaginomycotina</taxon>
        <taxon>Exobasidiomycetes</taxon>
        <taxon>Ceraceosorales</taxon>
        <taxon>Ceraceosoraceae</taxon>
        <taxon>Ceraceosorus</taxon>
    </lineage>
</organism>
<feature type="compositionally biased region" description="Acidic residues" evidence="3">
    <location>
        <begin position="103"/>
        <end position="114"/>
    </location>
</feature>